<dbReference type="Proteomes" id="UP000194127">
    <property type="component" value="Unassembled WGS sequence"/>
</dbReference>
<sequence>MDPSKLPSDVLDTNEAVVPRVASTHIQDRSPPAPLENTPQLSISKRLINRTPSAAAAMRIPRVKPQLLSRNIRQDRSFHDRNPDIRVPMPRRYALTQARLVVDASGSRPEDVLLGSDFPRNHTMAAPRMYTAVPLSGTRYSNSPRGILRVPGERDPPSSLGLLGQMMSPGRAAPCLEVLELISQRARERAASPPEFTLYRRFNVFGTRTVTNKQDTPWAPQTTRIFGPFLLVHRPTRFKNAGVRSQARRAAPICEDVLSVAAALWHGTLGFGGFMR</sequence>
<evidence type="ECO:0000313" key="2">
    <source>
        <dbReference type="Proteomes" id="UP000194127"/>
    </source>
</evidence>
<dbReference type="EMBL" id="KZ110597">
    <property type="protein sequence ID" value="OSX62394.1"/>
    <property type="molecule type" value="Genomic_DNA"/>
</dbReference>
<dbReference type="GeneID" id="36321929"/>
<accession>A0A1X6N1C2</accession>
<gene>
    <name evidence="1" type="ORF">POSPLADRAFT_1034008</name>
</gene>
<evidence type="ECO:0000313" key="1">
    <source>
        <dbReference type="EMBL" id="OSX62394.1"/>
    </source>
</evidence>
<dbReference type="RefSeq" id="XP_024339188.1">
    <property type="nucleotide sequence ID" value="XM_024476979.1"/>
</dbReference>
<protein>
    <submittedName>
        <fullName evidence="1">Uncharacterized protein</fullName>
    </submittedName>
</protein>
<name>A0A1X6N1C2_9APHY</name>
<reference evidence="1 2" key="1">
    <citation type="submission" date="2017-04" db="EMBL/GenBank/DDBJ databases">
        <title>Genome Sequence of the Model Brown-Rot Fungus Postia placenta SB12.</title>
        <authorList>
            <consortium name="DOE Joint Genome Institute"/>
            <person name="Gaskell J."/>
            <person name="Kersten P."/>
            <person name="Larrondo L.F."/>
            <person name="Canessa P."/>
            <person name="Martinez D."/>
            <person name="Hibbett D."/>
            <person name="Schmoll M."/>
            <person name="Kubicek C.P."/>
            <person name="Martinez A.T."/>
            <person name="Yadav J."/>
            <person name="Master E."/>
            <person name="Magnuson J.K."/>
            <person name="James T."/>
            <person name="Yaver D."/>
            <person name="Berka R."/>
            <person name="Labutti K."/>
            <person name="Lipzen A."/>
            <person name="Aerts A."/>
            <person name="Barry K."/>
            <person name="Henrissat B."/>
            <person name="Blanchette R."/>
            <person name="Grigoriev I."/>
            <person name="Cullen D."/>
        </authorList>
    </citation>
    <scope>NUCLEOTIDE SEQUENCE [LARGE SCALE GENOMIC DNA]</scope>
    <source>
        <strain evidence="1 2">MAD-698-R-SB12</strain>
    </source>
</reference>
<organism evidence="1 2">
    <name type="scientific">Postia placenta MAD-698-R-SB12</name>
    <dbReference type="NCBI Taxonomy" id="670580"/>
    <lineage>
        <taxon>Eukaryota</taxon>
        <taxon>Fungi</taxon>
        <taxon>Dikarya</taxon>
        <taxon>Basidiomycota</taxon>
        <taxon>Agaricomycotina</taxon>
        <taxon>Agaricomycetes</taxon>
        <taxon>Polyporales</taxon>
        <taxon>Adustoporiaceae</taxon>
        <taxon>Rhodonia</taxon>
    </lineage>
</organism>
<dbReference type="AlphaFoldDB" id="A0A1X6N1C2"/>
<proteinExistence type="predicted"/>
<keyword evidence="2" id="KW-1185">Reference proteome</keyword>